<protein>
    <submittedName>
        <fullName evidence="3">EF-hand domain family member D2</fullName>
    </submittedName>
</protein>
<evidence type="ECO:0000313" key="3">
    <source>
        <dbReference type="Ensembl" id="ENSSSCP00025008594.1"/>
    </source>
</evidence>
<dbReference type="Ensembl" id="ENSSSCT00050058514.1">
    <property type="protein sequence ID" value="ENSSSCP00050025071.1"/>
    <property type="gene ID" value="ENSSSCG00050043027.1"/>
</dbReference>
<sequence>MEARGSYPGVHGDCDSKSGVLTVCPGKGQWVNTPFPQMSPVVAPELGHQCPGFPPSAGGQPDPSALALFSNSRTYRVALGKNNLEVEDEEGSLVVGVDSIFVHEKWNSLLIRNDIALIKLAEPVELSDTIQVSCLPEEGSLLPQDYPCYVTGWGRLWTNGPIAAELQQGLQPVVDHATCSQRDWWGSTVRDTMVCAGGDGVISACNVSVRALCPIPAAGGSEGGSEEGKGLRTGETPEEPSPWQRGDGAPGGPRRLGKNLSPCPLPHQHHGKIITIERTSLSPSPSPTTQ</sequence>
<dbReference type="AlphaFoldDB" id="A0A8D0QZG7"/>
<dbReference type="Pfam" id="PF00089">
    <property type="entry name" value="Trypsin"/>
    <property type="match status" value="1"/>
</dbReference>
<dbReference type="InterPro" id="IPR043504">
    <property type="entry name" value="Peptidase_S1_PA_chymotrypsin"/>
</dbReference>
<dbReference type="Ensembl" id="ENSSSCT00060042540.1">
    <property type="protein sequence ID" value="ENSSSCP00060018118.1"/>
    <property type="gene ID" value="ENSSSCG00060031433.1"/>
</dbReference>
<dbReference type="Ensembl" id="ENSSSCT00040073945.1">
    <property type="protein sequence ID" value="ENSSSCP00040031689.1"/>
    <property type="gene ID" value="ENSSSCG00040054427.1"/>
</dbReference>
<feature type="domain" description="Peptidase S1" evidence="2">
    <location>
        <begin position="23"/>
        <end position="256"/>
    </location>
</feature>
<dbReference type="GO" id="GO:0004252">
    <property type="term" value="F:serine-type endopeptidase activity"/>
    <property type="evidence" value="ECO:0007669"/>
    <property type="project" value="InterPro"/>
</dbReference>
<feature type="compositionally biased region" description="Low complexity" evidence="1">
    <location>
        <begin position="279"/>
        <end position="290"/>
    </location>
</feature>
<gene>
    <name evidence="3" type="primary">EFHD2</name>
</gene>
<dbReference type="SMART" id="SM00020">
    <property type="entry name" value="Tryp_SPc"/>
    <property type="match status" value="1"/>
</dbReference>
<dbReference type="Proteomes" id="UP000694722">
    <property type="component" value="Unplaced"/>
</dbReference>
<dbReference type="Proteomes" id="UP000694728">
    <property type="component" value="Unplaced"/>
</dbReference>
<dbReference type="InterPro" id="IPR009003">
    <property type="entry name" value="Peptidase_S1_PA"/>
</dbReference>
<dbReference type="CDD" id="cd00190">
    <property type="entry name" value="Tryp_SPc"/>
    <property type="match status" value="1"/>
</dbReference>
<dbReference type="Proteomes" id="UP000694727">
    <property type="component" value="Unplaced"/>
</dbReference>
<organism evidence="3 4">
    <name type="scientific">Sus scrofa</name>
    <name type="common">Pig</name>
    <dbReference type="NCBI Taxonomy" id="9823"/>
    <lineage>
        <taxon>Eukaryota</taxon>
        <taxon>Metazoa</taxon>
        <taxon>Chordata</taxon>
        <taxon>Craniata</taxon>
        <taxon>Vertebrata</taxon>
        <taxon>Euteleostomi</taxon>
        <taxon>Mammalia</taxon>
        <taxon>Eutheria</taxon>
        <taxon>Laurasiatheria</taxon>
        <taxon>Artiodactyla</taxon>
        <taxon>Suina</taxon>
        <taxon>Suidae</taxon>
        <taxon>Sus</taxon>
    </lineage>
</organism>
<name>A0A8D0QZG7_PIG</name>
<reference evidence="3" key="1">
    <citation type="submission" date="2025-05" db="UniProtKB">
        <authorList>
            <consortium name="Ensembl"/>
        </authorList>
    </citation>
    <scope>IDENTIFICATION</scope>
</reference>
<dbReference type="Gene3D" id="2.40.10.10">
    <property type="entry name" value="Trypsin-like serine proteases"/>
    <property type="match status" value="2"/>
</dbReference>
<dbReference type="Proteomes" id="UP000694724">
    <property type="component" value="Unplaced"/>
</dbReference>
<dbReference type="InterPro" id="IPR001254">
    <property type="entry name" value="Trypsin_dom"/>
</dbReference>
<dbReference type="Proteomes" id="UP000694723">
    <property type="component" value="Unplaced"/>
</dbReference>
<dbReference type="InterPro" id="IPR050850">
    <property type="entry name" value="Peptidase_S1_Elastase_sf"/>
</dbReference>
<dbReference type="GO" id="GO:0006508">
    <property type="term" value="P:proteolysis"/>
    <property type="evidence" value="ECO:0007669"/>
    <property type="project" value="InterPro"/>
</dbReference>
<dbReference type="Ensembl" id="ENSSSCT00045061458.1">
    <property type="protein sequence ID" value="ENSSSCP00045043186.1"/>
    <property type="gene ID" value="ENSSSCG00045035716.1"/>
</dbReference>
<dbReference type="SUPFAM" id="SSF50494">
    <property type="entry name" value="Trypsin-like serine proteases"/>
    <property type="match status" value="1"/>
</dbReference>
<evidence type="ECO:0000313" key="4">
    <source>
        <dbReference type="Proteomes" id="UP000694727"/>
    </source>
</evidence>
<proteinExistence type="predicted"/>
<dbReference type="Proteomes" id="UP000694571">
    <property type="component" value="Unplaced"/>
</dbReference>
<evidence type="ECO:0000259" key="2">
    <source>
        <dbReference type="PROSITE" id="PS50240"/>
    </source>
</evidence>
<dbReference type="Ensembl" id="ENSSSCT00025020892.1">
    <property type="protein sequence ID" value="ENSSSCP00025008594.1"/>
    <property type="gene ID" value="ENSSSCG00025015521.1"/>
</dbReference>
<dbReference type="PANTHER" id="PTHR24257:SF31">
    <property type="entry name" value="ELASTASE 3 LIKE ISOFORM X1"/>
    <property type="match status" value="1"/>
</dbReference>
<accession>A0A8D0QZG7</accession>
<evidence type="ECO:0000256" key="1">
    <source>
        <dbReference type="SAM" id="MobiDB-lite"/>
    </source>
</evidence>
<dbReference type="Ensembl" id="ENSSSCT00055028486.1">
    <property type="protein sequence ID" value="ENSSSCP00055022705.1"/>
    <property type="gene ID" value="ENSSSCG00055014328.1"/>
</dbReference>
<dbReference type="PROSITE" id="PS50240">
    <property type="entry name" value="TRYPSIN_DOM"/>
    <property type="match status" value="1"/>
</dbReference>
<dbReference type="PANTHER" id="PTHR24257">
    <property type="entry name" value="CHYMOTRYPSIN-LIKE ELASTASE FAMILY MEMBER"/>
    <property type="match status" value="1"/>
</dbReference>
<feature type="region of interest" description="Disordered" evidence="1">
    <location>
        <begin position="216"/>
        <end position="290"/>
    </location>
</feature>